<dbReference type="GO" id="GO:0008237">
    <property type="term" value="F:metallopeptidase activity"/>
    <property type="evidence" value="ECO:0007669"/>
    <property type="project" value="InterPro"/>
</dbReference>
<organism evidence="4 5">
    <name type="scientific">Salinispora arenicola</name>
    <dbReference type="NCBI Taxonomy" id="168697"/>
    <lineage>
        <taxon>Bacteria</taxon>
        <taxon>Bacillati</taxon>
        <taxon>Actinomycetota</taxon>
        <taxon>Actinomycetes</taxon>
        <taxon>Micromonosporales</taxon>
        <taxon>Micromonosporaceae</taxon>
        <taxon>Salinispora</taxon>
    </lineage>
</organism>
<gene>
    <name evidence="4" type="ORF">FB564_4153</name>
    <name evidence="3" type="ORF">Sar04_34840</name>
</gene>
<evidence type="ECO:0000259" key="2">
    <source>
        <dbReference type="Pfam" id="PF19289"/>
    </source>
</evidence>
<dbReference type="Gene3D" id="3.30.2290.10">
    <property type="entry name" value="PmbA/TldD superfamily"/>
    <property type="match status" value="1"/>
</dbReference>
<reference evidence="4 5" key="1">
    <citation type="submission" date="2019-06" db="EMBL/GenBank/DDBJ databases">
        <title>Sequencing the genomes of 1000 actinobacteria strains.</title>
        <authorList>
            <person name="Klenk H.-P."/>
        </authorList>
    </citation>
    <scope>NUCLEOTIDE SEQUENCE [LARGE SCALE GENOMIC DNA]</scope>
    <source>
        <strain evidence="4 5">DSM 44819</strain>
    </source>
</reference>
<evidence type="ECO:0000313" key="6">
    <source>
        <dbReference type="Proteomes" id="UP000677457"/>
    </source>
</evidence>
<dbReference type="Pfam" id="PF19289">
    <property type="entry name" value="PmbA_TldD_3rd"/>
    <property type="match status" value="1"/>
</dbReference>
<dbReference type="Proteomes" id="UP000677457">
    <property type="component" value="Unassembled WGS sequence"/>
</dbReference>
<proteinExistence type="predicted"/>
<feature type="domain" description="Metalloprotease TldD/E C-terminal" evidence="2">
    <location>
        <begin position="220"/>
        <end position="452"/>
    </location>
</feature>
<keyword evidence="4" id="KW-0378">Hydrolase</keyword>
<name>A0A542XSX4_SALAC</name>
<dbReference type="EMBL" id="VFOL01000001">
    <property type="protein sequence ID" value="TQL38935.1"/>
    <property type="molecule type" value="Genomic_DNA"/>
</dbReference>
<dbReference type="InterPro" id="IPR036059">
    <property type="entry name" value="TldD/PmbA_sf"/>
</dbReference>
<dbReference type="InterPro" id="IPR045569">
    <property type="entry name" value="Metalloprtase-TldD/E_C"/>
</dbReference>
<feature type="region of interest" description="Disordered" evidence="1">
    <location>
        <begin position="87"/>
        <end position="107"/>
    </location>
</feature>
<comment type="caution">
    <text evidence="4">The sequence shown here is derived from an EMBL/GenBank/DDBJ whole genome shotgun (WGS) entry which is preliminary data.</text>
</comment>
<dbReference type="Proteomes" id="UP000315983">
    <property type="component" value="Unassembled WGS sequence"/>
</dbReference>
<dbReference type="SUPFAM" id="SSF111283">
    <property type="entry name" value="Putative modulator of DNA gyrase, PmbA/TldD"/>
    <property type="match status" value="1"/>
</dbReference>
<dbReference type="PANTHER" id="PTHR43666:SF1">
    <property type="entry name" value="CONSERVED PROTEIN"/>
    <property type="match status" value="1"/>
</dbReference>
<dbReference type="AlphaFoldDB" id="A0A542XSX4"/>
<evidence type="ECO:0000313" key="5">
    <source>
        <dbReference type="Proteomes" id="UP000315983"/>
    </source>
</evidence>
<evidence type="ECO:0000313" key="4">
    <source>
        <dbReference type="EMBL" id="TQL38935.1"/>
    </source>
</evidence>
<keyword evidence="4" id="KW-0645">Protease</keyword>
<dbReference type="PANTHER" id="PTHR43666">
    <property type="entry name" value="TLDD PROTEIN"/>
    <property type="match status" value="1"/>
</dbReference>
<evidence type="ECO:0000256" key="1">
    <source>
        <dbReference type="SAM" id="MobiDB-lite"/>
    </source>
</evidence>
<keyword evidence="6" id="KW-1185">Reference proteome</keyword>
<reference evidence="3 6" key="2">
    <citation type="submission" date="2021-03" db="EMBL/GenBank/DDBJ databases">
        <title>Whole genome shotgun sequence of Salinispora arenicola NBRC 105043.</title>
        <authorList>
            <person name="Komaki H."/>
            <person name="Tamura T."/>
        </authorList>
    </citation>
    <scope>NUCLEOTIDE SEQUENCE [LARGE SCALE GENOMIC DNA]</scope>
    <source>
        <strain evidence="3 6">NBRC 105043</strain>
    </source>
</reference>
<evidence type="ECO:0000313" key="3">
    <source>
        <dbReference type="EMBL" id="GIM86748.1"/>
    </source>
</evidence>
<dbReference type="GO" id="GO:0006508">
    <property type="term" value="P:proteolysis"/>
    <property type="evidence" value="ECO:0007669"/>
    <property type="project" value="UniProtKB-KW"/>
</dbReference>
<accession>A0A542XSX4</accession>
<protein>
    <submittedName>
        <fullName evidence="3">Peptidase</fullName>
    </submittedName>
    <submittedName>
        <fullName evidence="4">Putative Zn-dependent protease</fullName>
    </submittedName>
</protein>
<sequence>MRGPRPTDAVETALSASRSDACAVIVEHGAERHLRWADSELIGTGDVDTFQVSVVSVVGDRVGAVTVSGRADRAEIVAVVRAAEAAARQAPPAEDARPLPAPGAESPHWDAALPAPSSAVLAGLVDQLTEGFARARRNGQALYGYAEHRRRTTFLGTSTGVRLRHDDRAGYLELTAGDRDGTPAWTNAVTTEFDDVSVRELQDELDRRLRWGRRSIELPPGRYECLLPPSAVADLMNYAYTTAGARAAAQGRSVYSRPGGRTRVGEVLSDVPLTLRSDPAADRLRCSPFLVTSSSTGTRSVFDNGLPLGPTSWWERGRLRSLVHTRASAEELGAPLTPMVDNLVLDGPPGGGDTAELIARTRRGLLLTSLWYIREVDLATMALTGLTRDGVFLVEEGEVVGAVHNFRFNDSPLAMVGRVVEVGRTLPTRARDWGDAVGPTAMPMLRVRDVRLTAVTHAR</sequence>
<dbReference type="InterPro" id="IPR035068">
    <property type="entry name" value="TldD/PmbA_N"/>
</dbReference>
<dbReference type="EMBL" id="BOQM01000028">
    <property type="protein sequence ID" value="GIM86748.1"/>
    <property type="molecule type" value="Genomic_DNA"/>
</dbReference>